<dbReference type="Gene3D" id="3.40.50.150">
    <property type="entry name" value="Vaccinia Virus protein VP39"/>
    <property type="match status" value="1"/>
</dbReference>
<proteinExistence type="inferred from homology"/>
<dbReference type="InterPro" id="IPR029063">
    <property type="entry name" value="SAM-dependent_MTases_sf"/>
</dbReference>
<keyword evidence="5" id="KW-0489">Methyltransferase</keyword>
<evidence type="ECO:0000256" key="7">
    <source>
        <dbReference type="ARBA" id="ARBA00022691"/>
    </source>
</evidence>
<comment type="caution">
    <text evidence="8">The sequence shown here is derived from an EMBL/GenBank/DDBJ whole genome shotgun (WGS) entry which is preliminary data.</text>
</comment>
<reference evidence="8" key="1">
    <citation type="submission" date="2021-02" db="EMBL/GenBank/DDBJ databases">
        <authorList>
            <person name="Nowell W R."/>
        </authorList>
    </citation>
    <scope>NUCLEOTIDE SEQUENCE</scope>
</reference>
<dbReference type="InterPro" id="IPR000682">
    <property type="entry name" value="PCMT"/>
</dbReference>
<dbReference type="GO" id="GO:0004719">
    <property type="term" value="F:protein-L-isoaspartate (D-aspartate) O-methyltransferase activity"/>
    <property type="evidence" value="ECO:0007669"/>
    <property type="project" value="UniProtKB-EC"/>
</dbReference>
<evidence type="ECO:0000256" key="6">
    <source>
        <dbReference type="ARBA" id="ARBA00022679"/>
    </source>
</evidence>
<comment type="similarity">
    <text evidence="2">Belongs to the methyltransferase superfamily. L-isoaspartyl/D-aspartyl protein methyltransferase family.</text>
</comment>
<protein>
    <recommendedName>
        <fullName evidence="3">protein-L-isoaspartate(D-aspartate) O-methyltransferase</fullName>
        <ecNumber evidence="3">2.1.1.77</ecNumber>
    </recommendedName>
</protein>
<evidence type="ECO:0000256" key="3">
    <source>
        <dbReference type="ARBA" id="ARBA00011890"/>
    </source>
</evidence>
<keyword evidence="4" id="KW-0963">Cytoplasm</keyword>
<name>A0A8S3A6S6_9BILA</name>
<dbReference type="AlphaFoldDB" id="A0A8S3A6S6"/>
<evidence type="ECO:0000256" key="2">
    <source>
        <dbReference type="ARBA" id="ARBA00005369"/>
    </source>
</evidence>
<dbReference type="GO" id="GO:0005737">
    <property type="term" value="C:cytoplasm"/>
    <property type="evidence" value="ECO:0007669"/>
    <property type="project" value="UniProtKB-SubCell"/>
</dbReference>
<dbReference type="GO" id="GO:0032259">
    <property type="term" value="P:methylation"/>
    <property type="evidence" value="ECO:0007669"/>
    <property type="project" value="UniProtKB-KW"/>
</dbReference>
<evidence type="ECO:0000256" key="5">
    <source>
        <dbReference type="ARBA" id="ARBA00022603"/>
    </source>
</evidence>
<gene>
    <name evidence="8" type="ORF">SMN809_LOCUS42646</name>
</gene>
<dbReference type="Proteomes" id="UP000676336">
    <property type="component" value="Unassembled WGS sequence"/>
</dbReference>
<sequence length="53" mass="5897">MARLVHPGGKAIGVDHIQELVDKSIVNIKKNNKDLFDEGIIEIHKGDGRQGYE</sequence>
<dbReference type="Pfam" id="PF01135">
    <property type="entry name" value="PCMT"/>
    <property type="match status" value="1"/>
</dbReference>
<comment type="subcellular location">
    <subcellularLocation>
        <location evidence="1">Cytoplasm</location>
    </subcellularLocation>
</comment>
<dbReference type="EC" id="2.1.1.77" evidence="3"/>
<keyword evidence="6" id="KW-0808">Transferase</keyword>
<evidence type="ECO:0000313" key="8">
    <source>
        <dbReference type="EMBL" id="CAF4690501.1"/>
    </source>
</evidence>
<evidence type="ECO:0000256" key="4">
    <source>
        <dbReference type="ARBA" id="ARBA00022490"/>
    </source>
</evidence>
<dbReference type="PANTHER" id="PTHR11579">
    <property type="entry name" value="PROTEIN-L-ISOASPARTATE O-METHYLTRANSFERASE"/>
    <property type="match status" value="1"/>
</dbReference>
<dbReference type="EMBL" id="CAJOBI010123614">
    <property type="protein sequence ID" value="CAF4690501.1"/>
    <property type="molecule type" value="Genomic_DNA"/>
</dbReference>
<dbReference type="SUPFAM" id="SSF53335">
    <property type="entry name" value="S-adenosyl-L-methionine-dependent methyltransferases"/>
    <property type="match status" value="1"/>
</dbReference>
<evidence type="ECO:0000256" key="1">
    <source>
        <dbReference type="ARBA" id="ARBA00004496"/>
    </source>
</evidence>
<feature type="non-terminal residue" evidence="8">
    <location>
        <position position="53"/>
    </location>
</feature>
<accession>A0A8S3A6S6</accession>
<keyword evidence="7" id="KW-0949">S-adenosyl-L-methionine</keyword>
<dbReference type="PANTHER" id="PTHR11579:SF0">
    <property type="entry name" value="PROTEIN-L-ISOASPARTATE(D-ASPARTATE) O-METHYLTRANSFERASE"/>
    <property type="match status" value="1"/>
</dbReference>
<organism evidence="8 9">
    <name type="scientific">Rotaria magnacalcarata</name>
    <dbReference type="NCBI Taxonomy" id="392030"/>
    <lineage>
        <taxon>Eukaryota</taxon>
        <taxon>Metazoa</taxon>
        <taxon>Spiralia</taxon>
        <taxon>Gnathifera</taxon>
        <taxon>Rotifera</taxon>
        <taxon>Eurotatoria</taxon>
        <taxon>Bdelloidea</taxon>
        <taxon>Philodinida</taxon>
        <taxon>Philodinidae</taxon>
        <taxon>Rotaria</taxon>
    </lineage>
</organism>
<evidence type="ECO:0000313" key="9">
    <source>
        <dbReference type="Proteomes" id="UP000676336"/>
    </source>
</evidence>